<dbReference type="EMBL" id="JAENQP010000002">
    <property type="protein sequence ID" value="MBO3357971.1"/>
    <property type="molecule type" value="Genomic_DNA"/>
</dbReference>
<dbReference type="RefSeq" id="WP_164789167.1">
    <property type="nucleotide sequence ID" value="NZ_CATNWT010000001.1"/>
</dbReference>
<evidence type="ECO:0000313" key="1">
    <source>
        <dbReference type="EMBL" id="MBO3357971.1"/>
    </source>
</evidence>
<accession>A0AAW4J1L2</accession>
<organism evidence="1 3">
    <name type="scientific">Clostridium perfringens</name>
    <dbReference type="NCBI Taxonomy" id="1502"/>
    <lineage>
        <taxon>Bacteria</taxon>
        <taxon>Bacillati</taxon>
        <taxon>Bacillota</taxon>
        <taxon>Clostridia</taxon>
        <taxon>Eubacteriales</taxon>
        <taxon>Clostridiaceae</taxon>
        <taxon>Clostridium</taxon>
    </lineage>
</organism>
<dbReference type="AlphaFoldDB" id="A0AAW4J1L2"/>
<dbReference type="EMBL" id="JAENRE010000012">
    <property type="protein sequence ID" value="MBO3417904.1"/>
    <property type="molecule type" value="Genomic_DNA"/>
</dbReference>
<dbReference type="Proteomes" id="UP000668358">
    <property type="component" value="Unassembled WGS sequence"/>
</dbReference>
<gene>
    <name evidence="1" type="ORF">JJB47_04160</name>
    <name evidence="2" type="ORF">JJB78_15605</name>
</gene>
<reference evidence="1 4" key="1">
    <citation type="submission" date="2020-12" db="EMBL/GenBank/DDBJ databases">
        <title>Comparative genomics of Clostridium perfringens reveals patterns of host-associated phylogenetic clades and virulence factors.</title>
        <authorList>
            <person name="Smith A.H."/>
            <person name="Geier R."/>
        </authorList>
    </citation>
    <scope>NUCLEOTIDE SEQUENCE</scope>
    <source>
        <strain evidence="2 4">CHD15829P</strain>
        <strain evidence="1">CHD30677R</strain>
    </source>
</reference>
<evidence type="ECO:0000313" key="4">
    <source>
        <dbReference type="Proteomes" id="UP000668358"/>
    </source>
</evidence>
<protein>
    <submittedName>
        <fullName evidence="1">Uncharacterized protein</fullName>
    </submittedName>
</protein>
<dbReference type="Proteomes" id="UP000668068">
    <property type="component" value="Unassembled WGS sequence"/>
</dbReference>
<name>A0AAW4J1L2_CLOPF</name>
<comment type="caution">
    <text evidence="1">The sequence shown here is derived from an EMBL/GenBank/DDBJ whole genome shotgun (WGS) entry which is preliminary data.</text>
</comment>
<sequence>MAIALSKMHKRCKKCKYRNICDNKRMVACNIAEIPPANMISATTNNMRPYGQPLMRKYTPITINMGELGKIETSLEKISESLRKDFNKKIGIGVMSNEKLY</sequence>
<evidence type="ECO:0000313" key="2">
    <source>
        <dbReference type="EMBL" id="MBO3417904.1"/>
    </source>
</evidence>
<proteinExistence type="predicted"/>
<evidence type="ECO:0000313" key="3">
    <source>
        <dbReference type="Proteomes" id="UP000668068"/>
    </source>
</evidence>